<organism evidence="4 5">
    <name type="scientific">Eiseniibacteriota bacterium</name>
    <dbReference type="NCBI Taxonomy" id="2212470"/>
    <lineage>
        <taxon>Bacteria</taxon>
        <taxon>Candidatus Eiseniibacteriota</taxon>
    </lineage>
</organism>
<evidence type="ECO:0000313" key="5">
    <source>
        <dbReference type="Proteomes" id="UP000807850"/>
    </source>
</evidence>
<feature type="domain" description="MurNAc-LAA" evidence="3">
    <location>
        <begin position="235"/>
        <end position="390"/>
    </location>
</feature>
<dbReference type="EMBL" id="JACQAY010000001">
    <property type="protein sequence ID" value="MBI3538649.1"/>
    <property type="molecule type" value="Genomic_DNA"/>
</dbReference>
<dbReference type="GO" id="GO:0030288">
    <property type="term" value="C:outer membrane-bounded periplasmic space"/>
    <property type="evidence" value="ECO:0007669"/>
    <property type="project" value="TreeGrafter"/>
</dbReference>
<dbReference type="Gene3D" id="3.40.630.40">
    <property type="entry name" value="Zn-dependent exopeptidases"/>
    <property type="match status" value="1"/>
</dbReference>
<dbReference type="InterPro" id="IPR002508">
    <property type="entry name" value="MurNAc-LAA_cat"/>
</dbReference>
<dbReference type="AlphaFoldDB" id="A0A9D6L9T7"/>
<dbReference type="CDD" id="cd02696">
    <property type="entry name" value="MurNAc-LAA"/>
    <property type="match status" value="1"/>
</dbReference>
<dbReference type="Proteomes" id="UP000807850">
    <property type="component" value="Unassembled WGS sequence"/>
</dbReference>
<dbReference type="PANTHER" id="PTHR30404">
    <property type="entry name" value="N-ACETYLMURAMOYL-L-ALANINE AMIDASE"/>
    <property type="match status" value="1"/>
</dbReference>
<proteinExistence type="predicted"/>
<comment type="caution">
    <text evidence="4">The sequence shown here is derived from an EMBL/GenBank/DDBJ whole genome shotgun (WGS) entry which is preliminary data.</text>
</comment>
<dbReference type="GO" id="GO:0009253">
    <property type="term" value="P:peptidoglycan catabolic process"/>
    <property type="evidence" value="ECO:0007669"/>
    <property type="project" value="InterPro"/>
</dbReference>
<dbReference type="Pfam" id="PF01520">
    <property type="entry name" value="Amidase_3"/>
    <property type="match status" value="1"/>
</dbReference>
<evidence type="ECO:0000259" key="3">
    <source>
        <dbReference type="SMART" id="SM00646"/>
    </source>
</evidence>
<name>A0A9D6L9T7_UNCEI</name>
<dbReference type="PANTHER" id="PTHR30404:SF0">
    <property type="entry name" value="N-ACETYLMURAMOYL-L-ALANINE AMIDASE AMIC"/>
    <property type="match status" value="1"/>
</dbReference>
<gene>
    <name evidence="4" type="ORF">HY076_00030</name>
</gene>
<sequence>MFVSFVAAAPSWAASASPMVSGAAPAAPAVAAGAASSALSLIGLRPFTGPENTRIVLAFSRSTAFVAPDSDRAMTLTITVPGEAVARAAEVPAMLRVRDGVVDSVEAATAVEGGRFRIWFHDSTAFRVAGLPAEGDQPFRIVVDARRAGATQATERRLADIARNKGRDRVRVVAVDAGHGGDDTGAHGPRSVRVLEKNVTLAVARALVDELNRTPGLRGELTRSGDYFVPLRERYHLAEKMKADLFVSIHANSSRRRGSGSGTEVYFLSQRGASDQADADFANIENAADLVGGVPPQSEDGLVNILYDVKRSSALEQSQLLAETVLDHVASDRRLESRGVKQAGFVVLKSVEFPSILVETAFINNAVEARLLKNPEFQRQMAKQIAEGVRGYFARAGVAIGARGD</sequence>
<dbReference type="SUPFAM" id="SSF53187">
    <property type="entry name" value="Zn-dependent exopeptidases"/>
    <property type="match status" value="1"/>
</dbReference>
<dbReference type="InterPro" id="IPR050695">
    <property type="entry name" value="N-acetylmuramoyl_amidase_3"/>
</dbReference>
<evidence type="ECO:0000256" key="1">
    <source>
        <dbReference type="ARBA" id="ARBA00022801"/>
    </source>
</evidence>
<reference evidence="4" key="1">
    <citation type="submission" date="2020-07" db="EMBL/GenBank/DDBJ databases">
        <title>Huge and variable diversity of episymbiotic CPR bacteria and DPANN archaea in groundwater ecosystems.</title>
        <authorList>
            <person name="He C.Y."/>
            <person name="Keren R."/>
            <person name="Whittaker M."/>
            <person name="Farag I.F."/>
            <person name="Doudna J."/>
            <person name="Cate J.H.D."/>
            <person name="Banfield J.F."/>
        </authorList>
    </citation>
    <scope>NUCLEOTIDE SEQUENCE</scope>
    <source>
        <strain evidence="4">NC_groundwater_928_Pr1_S-0.2um_72_17</strain>
    </source>
</reference>
<keyword evidence="1" id="KW-0378">Hydrolase</keyword>
<keyword evidence="2" id="KW-0732">Signal</keyword>
<protein>
    <submittedName>
        <fullName evidence="4">N-acetylmuramoyl-L-alanine amidase</fullName>
    </submittedName>
</protein>
<dbReference type="GO" id="GO:0008745">
    <property type="term" value="F:N-acetylmuramoyl-L-alanine amidase activity"/>
    <property type="evidence" value="ECO:0007669"/>
    <property type="project" value="InterPro"/>
</dbReference>
<evidence type="ECO:0000256" key="2">
    <source>
        <dbReference type="SAM" id="SignalP"/>
    </source>
</evidence>
<dbReference type="SMART" id="SM00646">
    <property type="entry name" value="Ami_3"/>
    <property type="match status" value="1"/>
</dbReference>
<feature type="signal peptide" evidence="2">
    <location>
        <begin position="1"/>
        <end position="26"/>
    </location>
</feature>
<evidence type="ECO:0000313" key="4">
    <source>
        <dbReference type="EMBL" id="MBI3538649.1"/>
    </source>
</evidence>
<feature type="chain" id="PRO_5038724001" evidence="2">
    <location>
        <begin position="27"/>
        <end position="405"/>
    </location>
</feature>
<accession>A0A9D6L9T7</accession>